<evidence type="ECO:0000313" key="3">
    <source>
        <dbReference type="WBParaSite" id="ECPE_0000260201-mRNA-1"/>
    </source>
</evidence>
<dbReference type="AlphaFoldDB" id="A0A183A6L4"/>
<accession>A0A183A6L4</accession>
<reference evidence="1 2" key="2">
    <citation type="submission" date="2018-11" db="EMBL/GenBank/DDBJ databases">
        <authorList>
            <consortium name="Pathogen Informatics"/>
        </authorList>
    </citation>
    <scope>NUCLEOTIDE SEQUENCE [LARGE SCALE GENOMIC DNA]</scope>
    <source>
        <strain evidence="1 2">Egypt</strain>
    </source>
</reference>
<name>A0A183A6L4_9TREM</name>
<proteinExistence type="predicted"/>
<keyword evidence="2" id="KW-1185">Reference proteome</keyword>
<dbReference type="EMBL" id="UZAN01039723">
    <property type="protein sequence ID" value="VDP66930.1"/>
    <property type="molecule type" value="Genomic_DNA"/>
</dbReference>
<dbReference type="OrthoDB" id="6262838at2759"/>
<gene>
    <name evidence="1" type="ORF">ECPE_LOCUS2599</name>
</gene>
<sequence length="147" mass="16887">MLEHPIPSREYTQTLLQWIYDREPDRFSTNCFELHSITSERQRTLVQVVFQFNFIVPSPDYGAEEWIYCTLPPDPVPTQVDGGSKKVVNSMPHPFGLEPIALINKGLNLWRFSSTGADEPLLRKTVLYSPQLKCNPDWTQGDTVKYG</sequence>
<protein>
    <submittedName>
        <fullName evidence="3">BTB domain-containing protein</fullName>
    </submittedName>
</protein>
<organism evidence="3">
    <name type="scientific">Echinostoma caproni</name>
    <dbReference type="NCBI Taxonomy" id="27848"/>
    <lineage>
        <taxon>Eukaryota</taxon>
        <taxon>Metazoa</taxon>
        <taxon>Spiralia</taxon>
        <taxon>Lophotrochozoa</taxon>
        <taxon>Platyhelminthes</taxon>
        <taxon>Trematoda</taxon>
        <taxon>Digenea</taxon>
        <taxon>Plagiorchiida</taxon>
        <taxon>Echinostomata</taxon>
        <taxon>Echinostomatoidea</taxon>
        <taxon>Echinostomatidae</taxon>
        <taxon>Echinostoma</taxon>
    </lineage>
</organism>
<evidence type="ECO:0000313" key="1">
    <source>
        <dbReference type="EMBL" id="VDP66930.1"/>
    </source>
</evidence>
<reference evidence="3" key="1">
    <citation type="submission" date="2016-06" db="UniProtKB">
        <authorList>
            <consortium name="WormBaseParasite"/>
        </authorList>
    </citation>
    <scope>IDENTIFICATION</scope>
</reference>
<evidence type="ECO:0000313" key="2">
    <source>
        <dbReference type="Proteomes" id="UP000272942"/>
    </source>
</evidence>
<dbReference type="WBParaSite" id="ECPE_0000260201-mRNA-1">
    <property type="protein sequence ID" value="ECPE_0000260201-mRNA-1"/>
    <property type="gene ID" value="ECPE_0000260201"/>
</dbReference>
<dbReference type="Proteomes" id="UP000272942">
    <property type="component" value="Unassembled WGS sequence"/>
</dbReference>